<dbReference type="InterPro" id="IPR015943">
    <property type="entry name" value="WD40/YVTN_repeat-like_dom_sf"/>
</dbReference>
<dbReference type="GO" id="GO:0000785">
    <property type="term" value="C:chromatin"/>
    <property type="evidence" value="ECO:0007669"/>
    <property type="project" value="TreeGrafter"/>
</dbReference>
<evidence type="ECO:0000313" key="15">
    <source>
        <dbReference type="Proteomes" id="UP001152759"/>
    </source>
</evidence>
<dbReference type="InterPro" id="IPR019015">
    <property type="entry name" value="HIRA_B_motif"/>
</dbReference>
<keyword evidence="5 10" id="KW-0156">Chromatin regulator</keyword>
<dbReference type="SMART" id="SM00320">
    <property type="entry name" value="WD40"/>
    <property type="match status" value="6"/>
</dbReference>
<evidence type="ECO:0000313" key="14">
    <source>
        <dbReference type="EMBL" id="CAH0385925.1"/>
    </source>
</evidence>
<dbReference type="PANTHER" id="PTHR13831">
    <property type="entry name" value="MEMBER OF THE HIR1 FAMILY OF WD-REPEAT PROTEINS"/>
    <property type="match status" value="1"/>
</dbReference>
<dbReference type="InterPro" id="IPR011494">
    <property type="entry name" value="HIRA-like_C"/>
</dbReference>
<feature type="repeat" description="WD" evidence="9">
    <location>
        <begin position="172"/>
        <end position="203"/>
    </location>
</feature>
<organism evidence="14 15">
    <name type="scientific">Bemisia tabaci</name>
    <name type="common">Sweetpotato whitefly</name>
    <name type="synonym">Aleurodes tabaci</name>
    <dbReference type="NCBI Taxonomy" id="7038"/>
    <lineage>
        <taxon>Eukaryota</taxon>
        <taxon>Metazoa</taxon>
        <taxon>Ecdysozoa</taxon>
        <taxon>Arthropoda</taxon>
        <taxon>Hexapoda</taxon>
        <taxon>Insecta</taxon>
        <taxon>Pterygota</taxon>
        <taxon>Neoptera</taxon>
        <taxon>Paraneoptera</taxon>
        <taxon>Hemiptera</taxon>
        <taxon>Sternorrhyncha</taxon>
        <taxon>Aleyrodoidea</taxon>
        <taxon>Aleyrodidae</taxon>
        <taxon>Aleyrodinae</taxon>
        <taxon>Bemisia</taxon>
    </lineage>
</organism>
<dbReference type="InterPro" id="IPR055410">
    <property type="entry name" value="Beta-prop_CAF1B_HIR1"/>
</dbReference>
<evidence type="ECO:0000259" key="13">
    <source>
        <dbReference type="Pfam" id="PF24105"/>
    </source>
</evidence>
<evidence type="ECO:0000256" key="8">
    <source>
        <dbReference type="ARBA" id="ARBA00023242"/>
    </source>
</evidence>
<dbReference type="Proteomes" id="UP001152759">
    <property type="component" value="Chromosome 2"/>
</dbReference>
<dbReference type="PROSITE" id="PS50294">
    <property type="entry name" value="WD_REPEATS_REGION"/>
    <property type="match status" value="3"/>
</dbReference>
<accession>A0A9P0A9K8</accession>
<dbReference type="InterPro" id="IPR031120">
    <property type="entry name" value="HIR1-like"/>
</dbReference>
<dbReference type="PROSITE" id="PS50082">
    <property type="entry name" value="WD_REPEATS_2"/>
    <property type="match status" value="3"/>
</dbReference>
<keyword evidence="15" id="KW-1185">Reference proteome</keyword>
<feature type="repeat" description="WD" evidence="9">
    <location>
        <begin position="68"/>
        <end position="102"/>
    </location>
</feature>
<feature type="region of interest" description="Disordered" evidence="11">
    <location>
        <begin position="509"/>
        <end position="528"/>
    </location>
</feature>
<feature type="domain" description="Protein HIRA-like C-terminal" evidence="12">
    <location>
        <begin position="692"/>
        <end position="894"/>
    </location>
</feature>
<evidence type="ECO:0000256" key="3">
    <source>
        <dbReference type="ARBA" id="ARBA00022574"/>
    </source>
</evidence>
<keyword evidence="6 10" id="KW-0805">Transcription regulation</keyword>
<sequence>MKIFKPAWVNHGNEGMGIFSIDIHPDGSRFATGGQGEDSGRVTIWNMAPITAEKVEKDEKVPKMLCQLDNHLACVNSVRWSFSGRYLASGGDDKLVMVWSFSKYAGGSNPAFGSGGKMNAESWRCISTLRGHNGDVLDLAWSPHDVWLATCSVDNTIIIWDADKLPQMVTILKGHTGLVKGVTWDPVGKYLSSQSDDKSLRIWRTIDWQQEAVIEEPFKECSGTTLCLRPSWSPDGQYLVSAHAMNNGGPTAQIIERDGWKSDMDYVGHRKAVTCVRFSSVMVKKLVESSKKSQQAYACACAVGSRDKSVSVWLTSLKRPLVVIQDLFAAPVLDITWSSSGLSLMACSLDGTVAYFEFTEKELGKAMSLEDKNAAFEKIYGTSLLNKQRNSSLIIENPEILAAIENRTSKKGDTAQVNNSASEHTSEKPQVSISNCNASASVKLIPTNKQIETRTSDGRRRITPIFIPAAPDTGEAPAPFCSDNVQFSSSSEAKSKIIVEKREDIVVKPNVTPSNSNSEPLVENTNVPPNKLTTYSSIGVTLSVNVGKQASKRPAEKIVRGSLTNILTPMKKPKFMHGKTTMPDSLTATVPHQQSSKFSSAISENSKSLNLPSLELQPFERIEISNGQELRIKNDFSPSLYGAITVVQMQKDNDNVIWEQAFGSPVCGCVINSKYVALAFSDTLHLLSIKTGMHIISPIVLKALPSYIHLNSKSFLLYLVSTGHLSVICVDTLKTTLSDISIFHLFHQQNGGEVSLRNCTVSEKGVPMIVLSTLQSYVYSSDFHSWLLVSNNRDAMVRNSIHQTRNDPSAVLKATGERNLPLHALQHHNFSSGSMLVRSSELTPMCTFAFLERQLIACKTLESSIEYKFWLLATVRYLLQQGDERKLRIIFEDLLGPTHSGVKVKSSWEPTVLGLSKHELLRSALNEAASSLQVQRLYTEFSDQLNSATMDL</sequence>
<feature type="repeat" description="WD" evidence="9">
    <location>
        <begin position="129"/>
        <end position="170"/>
    </location>
</feature>
<evidence type="ECO:0000256" key="1">
    <source>
        <dbReference type="ARBA" id="ARBA00004123"/>
    </source>
</evidence>
<dbReference type="GO" id="GO:0031491">
    <property type="term" value="F:nucleosome binding"/>
    <property type="evidence" value="ECO:0007669"/>
    <property type="project" value="TreeGrafter"/>
</dbReference>
<feature type="compositionally biased region" description="Polar residues" evidence="11">
    <location>
        <begin position="511"/>
        <end position="528"/>
    </location>
</feature>
<reference evidence="14" key="1">
    <citation type="submission" date="2021-12" db="EMBL/GenBank/DDBJ databases">
        <authorList>
            <person name="King R."/>
        </authorList>
    </citation>
    <scope>NUCLEOTIDE SEQUENCE</scope>
</reference>
<gene>
    <name evidence="14" type="ORF">BEMITA_LOCUS5100</name>
</gene>
<feature type="region of interest" description="Disordered" evidence="11">
    <location>
        <begin position="411"/>
        <end position="431"/>
    </location>
</feature>
<comment type="similarity">
    <text evidence="2 10">Belongs to the WD repeat HIR1 family.</text>
</comment>
<evidence type="ECO:0000256" key="5">
    <source>
        <dbReference type="ARBA" id="ARBA00022853"/>
    </source>
</evidence>
<evidence type="ECO:0000259" key="12">
    <source>
        <dbReference type="Pfam" id="PF07569"/>
    </source>
</evidence>
<evidence type="ECO:0000256" key="2">
    <source>
        <dbReference type="ARBA" id="ARBA00007306"/>
    </source>
</evidence>
<dbReference type="Pfam" id="PF09453">
    <property type="entry name" value="HIRA_B"/>
    <property type="match status" value="1"/>
</dbReference>
<dbReference type="InterPro" id="IPR036322">
    <property type="entry name" value="WD40_repeat_dom_sf"/>
</dbReference>
<comment type="subcellular location">
    <subcellularLocation>
        <location evidence="1 10">Nucleus</location>
    </subcellularLocation>
</comment>
<keyword evidence="7 10" id="KW-0804">Transcription</keyword>
<keyword evidence="3 9" id="KW-0853">WD repeat</keyword>
<keyword evidence="4 10" id="KW-0677">Repeat</keyword>
<dbReference type="InterPro" id="IPR001680">
    <property type="entry name" value="WD40_rpt"/>
</dbReference>
<dbReference type="GO" id="GO:0006338">
    <property type="term" value="P:chromatin remodeling"/>
    <property type="evidence" value="ECO:0007669"/>
    <property type="project" value="InterPro"/>
</dbReference>
<dbReference type="GO" id="GO:0005634">
    <property type="term" value="C:nucleus"/>
    <property type="evidence" value="ECO:0007669"/>
    <property type="project" value="UniProtKB-SubCell"/>
</dbReference>
<dbReference type="CDD" id="cd00200">
    <property type="entry name" value="WD40"/>
    <property type="match status" value="1"/>
</dbReference>
<dbReference type="Gene3D" id="2.130.10.10">
    <property type="entry name" value="YVTN repeat-like/Quinoprotein amine dehydrogenase"/>
    <property type="match status" value="2"/>
</dbReference>
<evidence type="ECO:0000256" key="4">
    <source>
        <dbReference type="ARBA" id="ARBA00022737"/>
    </source>
</evidence>
<dbReference type="AlphaFoldDB" id="A0A9P0A9K8"/>
<feature type="compositionally biased region" description="Polar residues" evidence="11">
    <location>
        <begin position="415"/>
        <end position="431"/>
    </location>
</feature>
<evidence type="ECO:0000256" key="9">
    <source>
        <dbReference type="PROSITE-ProRule" id="PRU00221"/>
    </source>
</evidence>
<evidence type="ECO:0000256" key="6">
    <source>
        <dbReference type="ARBA" id="ARBA00023015"/>
    </source>
</evidence>
<feature type="domain" description="CAF1B/HIR1 beta-propeller" evidence="13">
    <location>
        <begin position="1"/>
        <end position="363"/>
    </location>
</feature>
<keyword evidence="10" id="KW-0678">Repressor</keyword>
<dbReference type="Pfam" id="PF24105">
    <property type="entry name" value="Beta-prop_CAF1B_HIR1"/>
    <property type="match status" value="1"/>
</dbReference>
<protein>
    <recommendedName>
        <fullName evidence="10">Protein HIRA</fullName>
    </recommendedName>
</protein>
<dbReference type="SUPFAM" id="SSF50978">
    <property type="entry name" value="WD40 repeat-like"/>
    <property type="match status" value="1"/>
</dbReference>
<dbReference type="GO" id="GO:0006351">
    <property type="term" value="P:DNA-templated transcription"/>
    <property type="evidence" value="ECO:0007669"/>
    <property type="project" value="InterPro"/>
</dbReference>
<evidence type="ECO:0000256" key="11">
    <source>
        <dbReference type="SAM" id="MobiDB-lite"/>
    </source>
</evidence>
<evidence type="ECO:0000256" key="10">
    <source>
        <dbReference type="RuleBase" id="RU364014"/>
    </source>
</evidence>
<name>A0A9P0A9K8_BEMTA</name>
<dbReference type="PANTHER" id="PTHR13831:SF0">
    <property type="entry name" value="PROTEIN HIRA"/>
    <property type="match status" value="1"/>
</dbReference>
<proteinExistence type="inferred from homology"/>
<evidence type="ECO:0000256" key="7">
    <source>
        <dbReference type="ARBA" id="ARBA00023163"/>
    </source>
</evidence>
<dbReference type="EMBL" id="OU963863">
    <property type="protein sequence ID" value="CAH0385925.1"/>
    <property type="molecule type" value="Genomic_DNA"/>
</dbReference>
<keyword evidence="8 10" id="KW-0539">Nucleus</keyword>
<dbReference type="FunFam" id="2.130.10.10:FF:000075">
    <property type="entry name" value="Protein HIRA"/>
    <property type="match status" value="1"/>
</dbReference>
<comment type="function">
    <text evidence="10">Required for replication-independent chromatin assembly and for the periodic repression of histone gene transcription during the cell cycle.</text>
</comment>
<dbReference type="Pfam" id="PF07569">
    <property type="entry name" value="Hira"/>
    <property type="match status" value="1"/>
</dbReference>
<dbReference type="GO" id="GO:0000417">
    <property type="term" value="C:HIR complex"/>
    <property type="evidence" value="ECO:0007669"/>
    <property type="project" value="TreeGrafter"/>
</dbReference>
<dbReference type="GO" id="GO:0006355">
    <property type="term" value="P:regulation of DNA-templated transcription"/>
    <property type="evidence" value="ECO:0007669"/>
    <property type="project" value="InterPro"/>
</dbReference>